<feature type="non-terminal residue" evidence="1">
    <location>
        <position position="78"/>
    </location>
</feature>
<sequence>MDKNGVFLCSGCGIGEAVDLDAVAGIANECSATATLTHECLCAPEGLAAITAAVSENELDGVVIAACSPRAKVAEFAS</sequence>
<gene>
    <name evidence="1" type="ORF">S01H1_83764</name>
</gene>
<evidence type="ECO:0000313" key="1">
    <source>
        <dbReference type="EMBL" id="GAG47867.1"/>
    </source>
</evidence>
<reference evidence="1" key="1">
    <citation type="journal article" date="2014" name="Front. Microbiol.">
        <title>High frequency of phylogenetically diverse reductive dehalogenase-homologous genes in deep subseafloor sedimentary metagenomes.</title>
        <authorList>
            <person name="Kawai M."/>
            <person name="Futagami T."/>
            <person name="Toyoda A."/>
            <person name="Takaki Y."/>
            <person name="Nishi S."/>
            <person name="Hori S."/>
            <person name="Arai W."/>
            <person name="Tsubouchi T."/>
            <person name="Morono Y."/>
            <person name="Uchiyama I."/>
            <person name="Ito T."/>
            <person name="Fujiyama A."/>
            <person name="Inagaki F."/>
            <person name="Takami H."/>
        </authorList>
    </citation>
    <scope>NUCLEOTIDE SEQUENCE</scope>
    <source>
        <strain evidence="1">Expedition CK06-06</strain>
    </source>
</reference>
<comment type="caution">
    <text evidence="1">The sequence shown here is derived from an EMBL/GenBank/DDBJ whole genome shotgun (WGS) entry which is preliminary data.</text>
</comment>
<organism evidence="1">
    <name type="scientific">marine sediment metagenome</name>
    <dbReference type="NCBI Taxonomy" id="412755"/>
    <lineage>
        <taxon>unclassified sequences</taxon>
        <taxon>metagenomes</taxon>
        <taxon>ecological metagenomes</taxon>
    </lineage>
</organism>
<name>X0YLJ0_9ZZZZ</name>
<dbReference type="AlphaFoldDB" id="X0YLJ0"/>
<dbReference type="EMBL" id="BARS01057016">
    <property type="protein sequence ID" value="GAG47867.1"/>
    <property type="molecule type" value="Genomic_DNA"/>
</dbReference>
<protein>
    <submittedName>
        <fullName evidence="1">Uncharacterized protein</fullName>
    </submittedName>
</protein>
<proteinExistence type="predicted"/>
<accession>X0YLJ0</accession>